<keyword evidence="3" id="KW-1185">Reference proteome</keyword>
<name>A0A089NVG9_9HYPH</name>
<gene>
    <name evidence="2" type="ORF">MOC_2800</name>
</gene>
<reference evidence="2 3" key="1">
    <citation type="journal article" date="2014" name="PLoS ONE">
        <title>Genome Information of Methylobacterium oryzae, a Plant-Probiotic Methylotroph in the Phyllosphere.</title>
        <authorList>
            <person name="Kwak M.J."/>
            <person name="Jeong H."/>
            <person name="Madhaiyan M."/>
            <person name="Lee Y."/>
            <person name="Sa T.M."/>
            <person name="Oh T.K."/>
            <person name="Kim J.F."/>
        </authorList>
    </citation>
    <scope>NUCLEOTIDE SEQUENCE [LARGE SCALE GENOMIC DNA]</scope>
    <source>
        <strain evidence="2 3">CBMB20</strain>
    </source>
</reference>
<dbReference type="STRING" id="693986.MOC_2800"/>
<organism evidence="2 3">
    <name type="scientific">Methylobacterium oryzae CBMB20</name>
    <dbReference type="NCBI Taxonomy" id="693986"/>
    <lineage>
        <taxon>Bacteria</taxon>
        <taxon>Pseudomonadati</taxon>
        <taxon>Pseudomonadota</taxon>
        <taxon>Alphaproteobacteria</taxon>
        <taxon>Hyphomicrobiales</taxon>
        <taxon>Methylobacteriaceae</taxon>
        <taxon>Methylobacterium</taxon>
    </lineage>
</organism>
<evidence type="ECO:0000313" key="3">
    <source>
        <dbReference type="Proteomes" id="UP000029492"/>
    </source>
</evidence>
<dbReference type="AlphaFoldDB" id="A0A089NVG9"/>
<feature type="region of interest" description="Disordered" evidence="1">
    <location>
        <begin position="1"/>
        <end position="21"/>
    </location>
</feature>
<sequence>MTAPVLRAQAGPAARPSQAARAKLRVARDRIARILHVRSAARTTCRATTGPALGFGAG</sequence>
<accession>A0A089NVG9</accession>
<evidence type="ECO:0000313" key="2">
    <source>
        <dbReference type="EMBL" id="AIQ90555.1"/>
    </source>
</evidence>
<dbReference type="Proteomes" id="UP000029492">
    <property type="component" value="Chromosome"/>
</dbReference>
<dbReference type="KEGG" id="mor:MOC_2800"/>
<protein>
    <submittedName>
        <fullName evidence="2">Protein of unassigned function</fullName>
    </submittedName>
</protein>
<dbReference type="EMBL" id="CP003811">
    <property type="protein sequence ID" value="AIQ90555.1"/>
    <property type="molecule type" value="Genomic_DNA"/>
</dbReference>
<dbReference type="HOGENOM" id="CLU_2974292_0_0_5"/>
<proteinExistence type="predicted"/>
<evidence type="ECO:0000256" key="1">
    <source>
        <dbReference type="SAM" id="MobiDB-lite"/>
    </source>
</evidence>